<evidence type="ECO:0000313" key="1">
    <source>
        <dbReference type="EMBL" id="KAE8128715.1"/>
    </source>
</evidence>
<sequence>MGRPSLDASRLAPQGYMPAGSMPCSAENARRRLVAALSVPGSSCPMPHSCSPSPTPCDLQYSRIMDSARSSSCQKRVCSAEGRGWCGPFLVMNGR</sequence>
<gene>
    <name evidence="1" type="ORF">DDE84_04430</name>
</gene>
<reference evidence="1 2" key="1">
    <citation type="submission" date="2018-04" db="EMBL/GenBank/DDBJ databases">
        <authorList>
            <person name="Eckel V.P."/>
            <person name="Vogel R.F."/>
        </authorList>
    </citation>
    <scope>NUCLEOTIDE SEQUENCE [LARGE SCALE GENOMIC DNA]</scope>
    <source>
        <strain evidence="2">TMW 2.1764</strain>
    </source>
</reference>
<comment type="caution">
    <text evidence="1">The sequence shown here is derived from an EMBL/GenBank/DDBJ whole genome shotgun (WGS) entry which is preliminary data.</text>
</comment>
<organism evidence="1 2">
    <name type="scientific">Bifidobacterium tibiigranuli</name>
    <dbReference type="NCBI Taxonomy" id="2172043"/>
    <lineage>
        <taxon>Bacteria</taxon>
        <taxon>Bacillati</taxon>
        <taxon>Actinomycetota</taxon>
        <taxon>Actinomycetes</taxon>
        <taxon>Bifidobacteriales</taxon>
        <taxon>Bifidobacteriaceae</taxon>
        <taxon>Bifidobacterium</taxon>
    </lineage>
</organism>
<name>A0A5N6S2F7_9BIFI</name>
<keyword evidence="2" id="KW-1185">Reference proteome</keyword>
<dbReference type="EMBL" id="QDAG01000004">
    <property type="protein sequence ID" value="KAE8128715.1"/>
    <property type="molecule type" value="Genomic_DNA"/>
</dbReference>
<protein>
    <submittedName>
        <fullName evidence="1">Uncharacterized protein</fullName>
    </submittedName>
</protein>
<evidence type="ECO:0000313" key="2">
    <source>
        <dbReference type="Proteomes" id="UP000325415"/>
    </source>
</evidence>
<dbReference type="AlphaFoldDB" id="A0A5N6S2F7"/>
<dbReference type="Proteomes" id="UP000325415">
    <property type="component" value="Unassembled WGS sequence"/>
</dbReference>
<accession>A0A5N6S2F7</accession>
<proteinExistence type="predicted"/>